<gene>
    <name evidence="4" type="primary">HSP60_19</name>
    <name evidence="3" type="synonym">HSP60_16</name>
    <name evidence="4" type="ORF">CM83_34772</name>
    <name evidence="3" type="ORF">CM83_34775</name>
</gene>
<sequence>MAEVKDRVIDALNASRRALVDGVVAGGGAALLHASKKLDELLATDEDMDQDKHTGVQIVRNAIRLPTRTISENAGEEGAVTVENVLEYQDTAMGYDAQNGEYVNMFDAGIVDPICVVKSCIVDAASVAGLMITTEASVCDDQSCHSSPLTSLSSSSMSSSLL</sequence>
<proteinExistence type="inferred from homology"/>
<evidence type="ECO:0000313" key="4">
    <source>
        <dbReference type="EMBL" id="JAG37011.1"/>
    </source>
</evidence>
<protein>
    <submittedName>
        <fullName evidence="4">Chaperonin HSP60, mitochondrial</fullName>
    </submittedName>
</protein>
<accession>A0A0A9YZH0</accession>
<comment type="similarity">
    <text evidence="1">Belongs to the chaperonin (HSP60) family.</text>
</comment>
<keyword evidence="2" id="KW-0143">Chaperone</keyword>
<dbReference type="InterPro" id="IPR027413">
    <property type="entry name" value="GROEL-like_equatorial_sf"/>
</dbReference>
<dbReference type="AlphaFoldDB" id="A0A0A9YZH0"/>
<dbReference type="InterPro" id="IPR001844">
    <property type="entry name" value="Cpn60/GroEL"/>
</dbReference>
<name>A0A0A9YZH0_LYGHE</name>
<dbReference type="SUPFAM" id="SSF48592">
    <property type="entry name" value="GroEL equatorial domain-like"/>
    <property type="match status" value="1"/>
</dbReference>
<evidence type="ECO:0000256" key="2">
    <source>
        <dbReference type="ARBA" id="ARBA00023186"/>
    </source>
</evidence>
<reference evidence="4" key="1">
    <citation type="journal article" date="2014" name="PLoS ONE">
        <title>Transcriptome-Based Identification of ABC Transporters in the Western Tarnished Plant Bug Lygus hesperus.</title>
        <authorList>
            <person name="Hull J.J."/>
            <person name="Chaney K."/>
            <person name="Geib S.M."/>
            <person name="Fabrick J.A."/>
            <person name="Brent C.S."/>
            <person name="Walsh D."/>
            <person name="Lavine L.C."/>
        </authorList>
    </citation>
    <scope>NUCLEOTIDE SEQUENCE</scope>
</reference>
<dbReference type="Gene3D" id="1.10.560.10">
    <property type="entry name" value="GroEL-like equatorial domain"/>
    <property type="match status" value="1"/>
</dbReference>
<dbReference type="GO" id="GO:0140662">
    <property type="term" value="F:ATP-dependent protein folding chaperone"/>
    <property type="evidence" value="ECO:0007669"/>
    <property type="project" value="InterPro"/>
</dbReference>
<dbReference type="InterPro" id="IPR002423">
    <property type="entry name" value="Cpn60/GroEL/TCP-1"/>
</dbReference>
<dbReference type="PANTHER" id="PTHR45633">
    <property type="entry name" value="60 KDA HEAT SHOCK PROTEIN, MITOCHONDRIAL"/>
    <property type="match status" value="1"/>
</dbReference>
<evidence type="ECO:0000256" key="1">
    <source>
        <dbReference type="ARBA" id="ARBA00006607"/>
    </source>
</evidence>
<dbReference type="EMBL" id="GBHO01006594">
    <property type="protein sequence ID" value="JAG37010.1"/>
    <property type="molecule type" value="Transcribed_RNA"/>
</dbReference>
<dbReference type="EMBL" id="GBHO01006593">
    <property type="protein sequence ID" value="JAG37011.1"/>
    <property type="molecule type" value="Transcribed_RNA"/>
</dbReference>
<dbReference type="Pfam" id="PF00118">
    <property type="entry name" value="Cpn60_TCP1"/>
    <property type="match status" value="1"/>
</dbReference>
<organism evidence="4">
    <name type="scientific">Lygus hesperus</name>
    <name type="common">Western plant bug</name>
    <dbReference type="NCBI Taxonomy" id="30085"/>
    <lineage>
        <taxon>Eukaryota</taxon>
        <taxon>Metazoa</taxon>
        <taxon>Ecdysozoa</taxon>
        <taxon>Arthropoda</taxon>
        <taxon>Hexapoda</taxon>
        <taxon>Insecta</taxon>
        <taxon>Pterygota</taxon>
        <taxon>Neoptera</taxon>
        <taxon>Paraneoptera</taxon>
        <taxon>Hemiptera</taxon>
        <taxon>Heteroptera</taxon>
        <taxon>Panheteroptera</taxon>
        <taxon>Cimicomorpha</taxon>
        <taxon>Miridae</taxon>
        <taxon>Mirini</taxon>
        <taxon>Lygus</taxon>
    </lineage>
</organism>
<dbReference type="GO" id="GO:0005524">
    <property type="term" value="F:ATP binding"/>
    <property type="evidence" value="ECO:0007669"/>
    <property type="project" value="InterPro"/>
</dbReference>
<evidence type="ECO:0000313" key="3">
    <source>
        <dbReference type="EMBL" id="JAG37010.1"/>
    </source>
</evidence>
<dbReference type="GO" id="GO:0042026">
    <property type="term" value="P:protein refolding"/>
    <property type="evidence" value="ECO:0007669"/>
    <property type="project" value="InterPro"/>
</dbReference>
<reference evidence="4" key="2">
    <citation type="submission" date="2014-07" db="EMBL/GenBank/DDBJ databases">
        <authorList>
            <person name="Hull J."/>
        </authorList>
    </citation>
    <scope>NUCLEOTIDE SEQUENCE</scope>
</reference>